<organism evidence="2">
    <name type="scientific">marine metagenome</name>
    <dbReference type="NCBI Taxonomy" id="408172"/>
    <lineage>
        <taxon>unclassified sequences</taxon>
        <taxon>metagenomes</taxon>
        <taxon>ecological metagenomes</taxon>
    </lineage>
</organism>
<dbReference type="AlphaFoldDB" id="A0A381UBE0"/>
<dbReference type="Gene3D" id="3.40.50.2020">
    <property type="match status" value="1"/>
</dbReference>
<accession>A0A381UBE0</accession>
<dbReference type="GO" id="GO:0032264">
    <property type="term" value="P:IMP salvage"/>
    <property type="evidence" value="ECO:0007669"/>
    <property type="project" value="TreeGrafter"/>
</dbReference>
<sequence>MGAPRLLFGSDDLARRVHGLGVEIAEFLDDDAVVIGVLRGCLPFLADLVRAVDRRLEIDFLSLSAFAPDSGRVRLTRDVGLDVAGRQVLLVEDMVDTGLRLDFLLRHLLGHEASEVRVCTLFDRVDRRVLPVPVDHAGFVLEENFVVGYGLDHRGLFRNLPCVVALEQVDLDEDLDGDPTPGATLVDDIHALARADSGGETRVPA</sequence>
<dbReference type="Pfam" id="PF00156">
    <property type="entry name" value="Pribosyltran"/>
    <property type="match status" value="1"/>
</dbReference>
<proteinExistence type="predicted"/>
<dbReference type="InterPro" id="IPR000836">
    <property type="entry name" value="PRTase_dom"/>
</dbReference>
<dbReference type="EMBL" id="UINC01006110">
    <property type="protein sequence ID" value="SVA25552.1"/>
    <property type="molecule type" value="Genomic_DNA"/>
</dbReference>
<dbReference type="PANTHER" id="PTHR43340:SF1">
    <property type="entry name" value="HYPOXANTHINE PHOSPHORIBOSYLTRANSFERASE"/>
    <property type="match status" value="1"/>
</dbReference>
<dbReference type="GO" id="GO:0046100">
    <property type="term" value="P:hypoxanthine metabolic process"/>
    <property type="evidence" value="ECO:0007669"/>
    <property type="project" value="TreeGrafter"/>
</dbReference>
<evidence type="ECO:0000313" key="2">
    <source>
        <dbReference type="EMBL" id="SVA25552.1"/>
    </source>
</evidence>
<dbReference type="GO" id="GO:0000287">
    <property type="term" value="F:magnesium ion binding"/>
    <property type="evidence" value="ECO:0007669"/>
    <property type="project" value="TreeGrafter"/>
</dbReference>
<reference evidence="2" key="1">
    <citation type="submission" date="2018-05" db="EMBL/GenBank/DDBJ databases">
        <authorList>
            <person name="Lanie J.A."/>
            <person name="Ng W.-L."/>
            <person name="Kazmierczak K.M."/>
            <person name="Andrzejewski T.M."/>
            <person name="Davidsen T.M."/>
            <person name="Wayne K.J."/>
            <person name="Tettelin H."/>
            <person name="Glass J.I."/>
            <person name="Rusch D."/>
            <person name="Podicherti R."/>
            <person name="Tsui H.-C.T."/>
            <person name="Winkler M.E."/>
        </authorList>
    </citation>
    <scope>NUCLEOTIDE SEQUENCE</scope>
</reference>
<dbReference type="PANTHER" id="PTHR43340">
    <property type="entry name" value="HYPOXANTHINE-GUANINE PHOSPHORIBOSYLTRANSFERASE"/>
    <property type="match status" value="1"/>
</dbReference>
<dbReference type="SUPFAM" id="SSF53271">
    <property type="entry name" value="PRTase-like"/>
    <property type="match status" value="1"/>
</dbReference>
<dbReference type="GO" id="GO:0006178">
    <property type="term" value="P:guanine salvage"/>
    <property type="evidence" value="ECO:0007669"/>
    <property type="project" value="TreeGrafter"/>
</dbReference>
<gene>
    <name evidence="2" type="ORF">METZ01_LOCUS78406</name>
</gene>
<dbReference type="InterPro" id="IPR050408">
    <property type="entry name" value="HGPRT"/>
</dbReference>
<protein>
    <recommendedName>
        <fullName evidence="1">Phosphoribosyltransferase domain-containing protein</fullName>
    </recommendedName>
</protein>
<evidence type="ECO:0000259" key="1">
    <source>
        <dbReference type="Pfam" id="PF00156"/>
    </source>
</evidence>
<dbReference type="GO" id="GO:0005829">
    <property type="term" value="C:cytosol"/>
    <property type="evidence" value="ECO:0007669"/>
    <property type="project" value="TreeGrafter"/>
</dbReference>
<name>A0A381UBE0_9ZZZZ</name>
<dbReference type="CDD" id="cd06223">
    <property type="entry name" value="PRTases_typeI"/>
    <property type="match status" value="1"/>
</dbReference>
<dbReference type="GO" id="GO:0004422">
    <property type="term" value="F:hypoxanthine phosphoribosyltransferase activity"/>
    <property type="evidence" value="ECO:0007669"/>
    <property type="project" value="TreeGrafter"/>
</dbReference>
<dbReference type="GO" id="GO:0032263">
    <property type="term" value="P:GMP salvage"/>
    <property type="evidence" value="ECO:0007669"/>
    <property type="project" value="TreeGrafter"/>
</dbReference>
<feature type="domain" description="Phosphoribosyltransferase" evidence="1">
    <location>
        <begin position="29"/>
        <end position="152"/>
    </location>
</feature>
<dbReference type="InterPro" id="IPR029057">
    <property type="entry name" value="PRTase-like"/>
</dbReference>